<feature type="signal peptide" evidence="3">
    <location>
        <begin position="1"/>
        <end position="20"/>
    </location>
</feature>
<evidence type="ECO:0000256" key="2">
    <source>
        <dbReference type="SAM" id="MobiDB-lite"/>
    </source>
</evidence>
<keyword evidence="3" id="KW-0732">Signal</keyword>
<accession>A0AAU9FCW6</accession>
<keyword evidence="1" id="KW-0175">Coiled coil</keyword>
<feature type="compositionally biased region" description="Basic and acidic residues" evidence="2">
    <location>
        <begin position="54"/>
        <end position="111"/>
    </location>
</feature>
<dbReference type="EMBL" id="AP029264">
    <property type="protein sequence ID" value="BFF93492.1"/>
    <property type="molecule type" value="Genomic_DNA"/>
</dbReference>
<dbReference type="AlphaFoldDB" id="A0AAU9FCW6"/>
<gene>
    <name evidence="4" type="ORF">DMAD_11340</name>
</gene>
<evidence type="ECO:0000256" key="1">
    <source>
        <dbReference type="SAM" id="Coils"/>
    </source>
</evidence>
<feature type="coiled-coil region" evidence="1">
    <location>
        <begin position="207"/>
        <end position="241"/>
    </location>
</feature>
<feature type="region of interest" description="Disordered" evidence="2">
    <location>
        <begin position="21"/>
        <end position="123"/>
    </location>
</feature>
<dbReference type="Proteomes" id="UP001500889">
    <property type="component" value="Chromosome U"/>
</dbReference>
<keyword evidence="5" id="KW-1185">Reference proteome</keyword>
<name>A0AAU9FCW6_DROMD</name>
<reference evidence="4 5" key="1">
    <citation type="submission" date="2024-02" db="EMBL/GenBank/DDBJ databases">
        <title>A chromosome-level genome assembly of Drosophila madeirensis, a fruit fly species endemic to Madeira island.</title>
        <authorList>
            <person name="Tomihara K."/>
            <person name="Llopart A."/>
            <person name="Yamamoto D."/>
        </authorList>
    </citation>
    <scope>NUCLEOTIDE SEQUENCE [LARGE SCALE GENOMIC DNA]</scope>
    <source>
        <strain evidence="4 5">RF1</strain>
    </source>
</reference>
<proteinExistence type="predicted"/>
<evidence type="ECO:0000256" key="3">
    <source>
        <dbReference type="SAM" id="SignalP"/>
    </source>
</evidence>
<protein>
    <submittedName>
        <fullName evidence="4">Fibrous sheath CABYR-binding protein-like</fullName>
    </submittedName>
</protein>
<sequence>MRSVLFVFTAALLLWGNVAGREPPKAKAPQILEPSERSGAILSPKAKAPQIVEPAERRTGLNSPKADEPEAKEPKADEKEAGKLPKSDEAKASKSPEADAPKEPKSPKAEQSETANPPVEDIPEMVSKRSLIPGNWQLQGNSVVRWPPLSQQGITRRPHDLIVLERYWTTREKYTEEAIQRLDKKIPEMRKKYALSIQENKTLTQQLEAANLKLYDATLELKKAEQQREKCKDRKSEELDRESLPSTMGREYTNRYLRLLKTLRVTIDRELKIITNSLWRRLSRREGTN</sequence>
<feature type="chain" id="PRO_5043392530" evidence="3">
    <location>
        <begin position="21"/>
        <end position="289"/>
    </location>
</feature>
<organism evidence="4 5">
    <name type="scientific">Drosophila madeirensis</name>
    <name type="common">Fruit fly</name>
    <dbReference type="NCBI Taxonomy" id="30013"/>
    <lineage>
        <taxon>Eukaryota</taxon>
        <taxon>Metazoa</taxon>
        <taxon>Ecdysozoa</taxon>
        <taxon>Arthropoda</taxon>
        <taxon>Hexapoda</taxon>
        <taxon>Insecta</taxon>
        <taxon>Pterygota</taxon>
        <taxon>Neoptera</taxon>
        <taxon>Endopterygota</taxon>
        <taxon>Diptera</taxon>
        <taxon>Brachycera</taxon>
        <taxon>Muscomorpha</taxon>
        <taxon>Ephydroidea</taxon>
        <taxon>Drosophilidae</taxon>
        <taxon>Drosophila</taxon>
        <taxon>Sophophora</taxon>
    </lineage>
</organism>
<evidence type="ECO:0000313" key="4">
    <source>
        <dbReference type="EMBL" id="BFF93492.1"/>
    </source>
</evidence>
<evidence type="ECO:0000313" key="5">
    <source>
        <dbReference type="Proteomes" id="UP001500889"/>
    </source>
</evidence>